<dbReference type="SUPFAM" id="SSF52540">
    <property type="entry name" value="P-loop containing nucleoside triphosphate hydrolases"/>
    <property type="match status" value="1"/>
</dbReference>
<accession>A0A3L8P671</accession>
<reference evidence="1 2" key="1">
    <citation type="submission" date="2018-10" db="EMBL/GenBank/DDBJ databases">
        <title>Marmoricola sp. 4Q3S-7 whole genome shotgun sequence.</title>
        <authorList>
            <person name="Li F."/>
        </authorList>
    </citation>
    <scope>NUCLEOTIDE SEQUENCE [LARGE SCALE GENOMIC DNA]</scope>
    <source>
        <strain evidence="1 2">4Q3S-7</strain>
    </source>
</reference>
<dbReference type="Proteomes" id="UP000281708">
    <property type="component" value="Unassembled WGS sequence"/>
</dbReference>
<organism evidence="1 2">
    <name type="scientific">Nocardioides mangrovicus</name>
    <dbReference type="NCBI Taxonomy" id="2478913"/>
    <lineage>
        <taxon>Bacteria</taxon>
        <taxon>Bacillati</taxon>
        <taxon>Actinomycetota</taxon>
        <taxon>Actinomycetes</taxon>
        <taxon>Propionibacteriales</taxon>
        <taxon>Nocardioidaceae</taxon>
        <taxon>Nocardioides</taxon>
    </lineage>
</organism>
<gene>
    <name evidence="1" type="ORF">D9V37_08665</name>
</gene>
<evidence type="ECO:0000313" key="1">
    <source>
        <dbReference type="EMBL" id="RLV49938.1"/>
    </source>
</evidence>
<name>A0A3L8P671_9ACTN</name>
<dbReference type="Gene3D" id="3.40.50.300">
    <property type="entry name" value="P-loop containing nucleotide triphosphate hydrolases"/>
    <property type="match status" value="1"/>
</dbReference>
<evidence type="ECO:0008006" key="3">
    <source>
        <dbReference type="Google" id="ProtNLM"/>
    </source>
</evidence>
<protein>
    <recommendedName>
        <fullName evidence="3">Sulfotransferase family protein</fullName>
    </recommendedName>
</protein>
<dbReference type="EMBL" id="RDBE01000006">
    <property type="protein sequence ID" value="RLV49938.1"/>
    <property type="molecule type" value="Genomic_DNA"/>
</dbReference>
<evidence type="ECO:0000313" key="2">
    <source>
        <dbReference type="Proteomes" id="UP000281708"/>
    </source>
</evidence>
<proteinExistence type="predicted"/>
<sequence length="352" mass="39017">MTTLHVGLPKTGTTWLQASLRRHGLLPDADATFLGALDVREHHDGWGRTGEETRGAWKRLTQEHPDLISHELLAAADAERVRWALRRLDDVHVVVTARDPARQAVAEWQEGVKHGRRLSFARFATAVLPETAGSSHARKFRAAQDLPAVLERWGRDLPAERVHVVTCPPRGADRTVLWRRFAEACGVDPTLEPAGAEEGNASLGVDEIALLRRVNKALDGRLQEPAYGRLVKRLYAQRLLGEPASPAPDLPEPLYDDLTVRAERWAKQIHAAGWQVHGAVDDLLPRRPATATDPDALDAVRALRTSARATAGLLLEVAGRDAEIASLRDEVARLTRKRDKLRRRLKRAVGPR</sequence>
<comment type="caution">
    <text evidence="1">The sequence shown here is derived from an EMBL/GenBank/DDBJ whole genome shotgun (WGS) entry which is preliminary data.</text>
</comment>
<keyword evidence="2" id="KW-1185">Reference proteome</keyword>
<dbReference type="RefSeq" id="WP_121805702.1">
    <property type="nucleotide sequence ID" value="NZ_RDBE01000006.1"/>
</dbReference>
<dbReference type="AlphaFoldDB" id="A0A3L8P671"/>
<dbReference type="InterPro" id="IPR027417">
    <property type="entry name" value="P-loop_NTPase"/>
</dbReference>
<dbReference type="OrthoDB" id="5144031at2"/>